<comment type="caution">
    <text evidence="1">The sequence shown here is derived from an EMBL/GenBank/DDBJ whole genome shotgun (WGS) entry which is preliminary data.</text>
</comment>
<dbReference type="Proteomes" id="UP000286716">
    <property type="component" value="Unassembled WGS sequence"/>
</dbReference>
<proteinExistence type="predicted"/>
<protein>
    <submittedName>
        <fullName evidence="1">Nucleoside-diphosphate sugar epimerase</fullName>
    </submittedName>
</protein>
<accession>A0A428WVA4</accession>
<sequence>MEHTPAGSRLHAVGDEGIPVRRIAERIGDHLHLPVTSVPVEQSAEHFGWLGPIFAMDTPASSAITRKLMDWHPARPGLLADLDAGHYFAR</sequence>
<keyword evidence="2" id="KW-1185">Reference proteome</keyword>
<organism evidence="1 2">
    <name type="scientific">Amycolatopsis balhimycina DSM 5908</name>
    <dbReference type="NCBI Taxonomy" id="1081091"/>
    <lineage>
        <taxon>Bacteria</taxon>
        <taxon>Bacillati</taxon>
        <taxon>Actinomycetota</taxon>
        <taxon>Actinomycetes</taxon>
        <taxon>Pseudonocardiales</taxon>
        <taxon>Pseudonocardiaceae</taxon>
        <taxon>Amycolatopsis</taxon>
    </lineage>
</organism>
<dbReference type="AlphaFoldDB" id="A0A428WVA4"/>
<name>A0A428WVA4_AMYBA</name>
<dbReference type="RefSeq" id="WP_020639268.1">
    <property type="nucleotide sequence ID" value="NZ_QHHU01000011.1"/>
</dbReference>
<gene>
    <name evidence="1" type="ORF">DMA12_09795</name>
</gene>
<evidence type="ECO:0000313" key="2">
    <source>
        <dbReference type="Proteomes" id="UP000286716"/>
    </source>
</evidence>
<reference evidence="1 2" key="1">
    <citation type="submission" date="2018-05" db="EMBL/GenBank/DDBJ databases">
        <title>Evolution of GPA BGCs.</title>
        <authorList>
            <person name="Waglechner N."/>
            <person name="Wright G.D."/>
        </authorList>
    </citation>
    <scope>NUCLEOTIDE SEQUENCE [LARGE SCALE GENOMIC DNA]</scope>
    <source>
        <strain evidence="1 2">DSM 5908</strain>
    </source>
</reference>
<evidence type="ECO:0000313" key="1">
    <source>
        <dbReference type="EMBL" id="RSM47024.1"/>
    </source>
</evidence>
<dbReference type="EMBL" id="QHHU01000011">
    <property type="protein sequence ID" value="RSM47024.1"/>
    <property type="molecule type" value="Genomic_DNA"/>
</dbReference>